<evidence type="ECO:0000313" key="4">
    <source>
        <dbReference type="Proteomes" id="UP000429607"/>
    </source>
</evidence>
<organism evidence="3 5">
    <name type="scientific">Phytophthora rubi</name>
    <dbReference type="NCBI Taxonomy" id="129364"/>
    <lineage>
        <taxon>Eukaryota</taxon>
        <taxon>Sar</taxon>
        <taxon>Stramenopiles</taxon>
        <taxon>Oomycota</taxon>
        <taxon>Peronosporomycetes</taxon>
        <taxon>Peronosporales</taxon>
        <taxon>Peronosporaceae</taxon>
        <taxon>Phytophthora</taxon>
    </lineage>
</organism>
<evidence type="ECO:0000313" key="2">
    <source>
        <dbReference type="EMBL" id="KAE9045273.1"/>
    </source>
</evidence>
<dbReference type="Proteomes" id="UP000435112">
    <property type="component" value="Unassembled WGS sequence"/>
</dbReference>
<evidence type="ECO:0000313" key="1">
    <source>
        <dbReference type="EMBL" id="KAE9040174.1"/>
    </source>
</evidence>
<dbReference type="EMBL" id="QXFT01000148">
    <property type="protein sequence ID" value="KAE9353092.1"/>
    <property type="molecule type" value="Genomic_DNA"/>
</dbReference>
<reference evidence="3 5" key="1">
    <citation type="submission" date="2018-08" db="EMBL/GenBank/DDBJ databases">
        <title>Genomic investigation of the strawberry pathogen Phytophthora fragariae indicates pathogenicity is determined by transcriptional variation in three key races.</title>
        <authorList>
            <person name="Adams T.M."/>
            <person name="Armitage A.D."/>
            <person name="Sobczyk M.K."/>
            <person name="Bates H.J."/>
            <person name="Dunwell J.M."/>
            <person name="Nellist C.F."/>
            <person name="Harrison R.J."/>
        </authorList>
    </citation>
    <scope>NUCLEOTIDE SEQUENCE [LARGE SCALE GENOMIC DNA]</scope>
    <source>
        <strain evidence="2 4">SCRP249</strain>
        <strain evidence="1 6">SCRP324</strain>
        <strain evidence="3 5">SCRP333</strain>
    </source>
</reference>
<protein>
    <submittedName>
        <fullName evidence="3">Uncharacterized protein</fullName>
    </submittedName>
</protein>
<keyword evidence="5" id="KW-1185">Reference proteome</keyword>
<comment type="caution">
    <text evidence="3">The sequence shown here is derived from an EMBL/GenBank/DDBJ whole genome shotgun (WGS) entry which is preliminary data.</text>
</comment>
<gene>
    <name evidence="2" type="ORF">PR001_g5041</name>
    <name evidence="1" type="ORF">PR002_g5087</name>
    <name evidence="3" type="ORF">PR003_g4052</name>
</gene>
<dbReference type="Proteomes" id="UP000434957">
    <property type="component" value="Unassembled WGS sequence"/>
</dbReference>
<evidence type="ECO:0000313" key="5">
    <source>
        <dbReference type="Proteomes" id="UP000434957"/>
    </source>
</evidence>
<evidence type="ECO:0000313" key="6">
    <source>
        <dbReference type="Proteomes" id="UP000435112"/>
    </source>
</evidence>
<proteinExistence type="predicted"/>
<sequence>MSPRNDDSKLKVEAFDGSNYALWSYKMKMYLMSKGLWGAVSGEGDVTAVKEQQAHAAIVLNLKDSQLMHVIDAATAKDAWAKLENFHRTQDMANRLWLKEKFASFKYTASSIKDHVMELRRWC</sequence>
<accession>A0A6A4FNC1</accession>
<evidence type="ECO:0000313" key="3">
    <source>
        <dbReference type="EMBL" id="KAE9353092.1"/>
    </source>
</evidence>
<dbReference type="OrthoDB" id="113552at2759"/>
<dbReference type="Pfam" id="PF14223">
    <property type="entry name" value="Retrotran_gag_2"/>
    <property type="match status" value="1"/>
</dbReference>
<dbReference type="EMBL" id="QXFV01000218">
    <property type="protein sequence ID" value="KAE9045273.1"/>
    <property type="molecule type" value="Genomic_DNA"/>
</dbReference>
<name>A0A6A4FNC1_9STRA</name>
<dbReference type="Proteomes" id="UP000429607">
    <property type="component" value="Unassembled WGS sequence"/>
</dbReference>
<dbReference type="AlphaFoldDB" id="A0A6A4FNC1"/>
<dbReference type="EMBL" id="QXFU01000211">
    <property type="protein sequence ID" value="KAE9040174.1"/>
    <property type="molecule type" value="Genomic_DNA"/>
</dbReference>